<feature type="domain" description="N-acetyltransferase" evidence="1">
    <location>
        <begin position="1"/>
        <end position="99"/>
    </location>
</feature>
<evidence type="ECO:0000259" key="1">
    <source>
        <dbReference type="PROSITE" id="PS51186"/>
    </source>
</evidence>
<dbReference type="InParanoid" id="A0A554NBZ0"/>
<accession>A0A554NBZ0</accession>
<dbReference type="Pfam" id="PF13508">
    <property type="entry name" value="Acetyltransf_7"/>
    <property type="match status" value="1"/>
</dbReference>
<dbReference type="GO" id="GO:0016747">
    <property type="term" value="F:acyltransferase activity, transferring groups other than amino-acyl groups"/>
    <property type="evidence" value="ECO:0007669"/>
    <property type="project" value="InterPro"/>
</dbReference>
<dbReference type="SUPFAM" id="SSF55729">
    <property type="entry name" value="Acyl-CoA N-acyltransferases (Nat)"/>
    <property type="match status" value="1"/>
</dbReference>
<dbReference type="PROSITE" id="PS51186">
    <property type="entry name" value="GNAT"/>
    <property type="match status" value="1"/>
</dbReference>
<dbReference type="OrthoDB" id="194677at2157"/>
<comment type="caution">
    <text evidence="2">The sequence shown here is derived from an EMBL/GenBank/DDBJ whole genome shotgun (WGS) entry which is preliminary data.</text>
</comment>
<dbReference type="AlphaFoldDB" id="A0A554NBZ0"/>
<evidence type="ECO:0000313" key="2">
    <source>
        <dbReference type="EMBL" id="TSD14911.1"/>
    </source>
</evidence>
<protein>
    <submittedName>
        <fullName evidence="2">GNAT family N-acetyltransferase</fullName>
    </submittedName>
</protein>
<dbReference type="EMBL" id="QMDX01000003">
    <property type="protein sequence ID" value="TSD14911.1"/>
    <property type="molecule type" value="Genomic_DNA"/>
</dbReference>
<evidence type="ECO:0000313" key="3">
    <source>
        <dbReference type="Proteomes" id="UP000319894"/>
    </source>
</evidence>
<dbReference type="InterPro" id="IPR000182">
    <property type="entry name" value="GNAT_dom"/>
</dbReference>
<sequence>MAGLEVDREAVMDGEREVLVAVTDGRVLGALVLDGAYIEAVAVRPGRRGRGIGSALVVAAAARRDRLVAEFDTKLRGFYRNLGFDTERIGESRYRGELP</sequence>
<proteinExistence type="predicted"/>
<gene>
    <name evidence="2" type="ORF">DP107_07755</name>
</gene>
<dbReference type="InterPro" id="IPR016181">
    <property type="entry name" value="Acyl_CoA_acyltransferase"/>
</dbReference>
<organism evidence="2 3">
    <name type="scientific">Haloglomus irregulare</name>
    <dbReference type="NCBI Taxonomy" id="2234134"/>
    <lineage>
        <taxon>Archaea</taxon>
        <taxon>Methanobacteriati</taxon>
        <taxon>Methanobacteriota</taxon>
        <taxon>Stenosarchaea group</taxon>
        <taxon>Halobacteria</taxon>
        <taxon>Halobacteriales</taxon>
        <taxon>Natronomonadaceae</taxon>
        <taxon>Haloglomus</taxon>
    </lineage>
</organism>
<keyword evidence="2" id="KW-0808">Transferase</keyword>
<dbReference type="Proteomes" id="UP000319894">
    <property type="component" value="Unassembled WGS sequence"/>
</dbReference>
<dbReference type="Gene3D" id="3.40.630.30">
    <property type="match status" value="1"/>
</dbReference>
<name>A0A554NBZ0_9EURY</name>
<reference evidence="2 3" key="1">
    <citation type="submission" date="2018-06" db="EMBL/GenBank/DDBJ databases">
        <title>Natronomonas sp. F16-60 a new haloarchaeon isolated from a solar saltern of Isla Cristina, Huelva, Spain.</title>
        <authorList>
            <person name="Duran-Viseras A."/>
            <person name="Sanchez-Porro C."/>
            <person name="Ventosa A."/>
        </authorList>
    </citation>
    <scope>NUCLEOTIDE SEQUENCE [LARGE SCALE GENOMIC DNA]</scope>
    <source>
        <strain evidence="2 3">F16-60</strain>
    </source>
</reference>
<keyword evidence="3" id="KW-1185">Reference proteome</keyword>